<evidence type="ECO:0000313" key="3">
    <source>
        <dbReference type="EMBL" id="QEE15910.1"/>
    </source>
</evidence>
<dbReference type="OrthoDB" id="2001at2157"/>
<sequence length="496" mass="55065">MSSIKVYDVAIIGSGCVGSAIAQRLSKYNLKVALIDKEADVCMGASKANSGIIHQGYFTTKGSLKEKLCLRGNELFEDICPKIGVGFERIGAIFCATSKIELETLQSELIKSQNRGVDVELITDLKLIHEMEPQLNENIIAILHFPRAGIIIPFELTIALAEHAVINGVDLFLEYEVGFIKKKKQNENFEIHSAKGRKIEAKTIINAAGIYSDKIARMVGLEEFIIIPRRGEYILFDKDSLPLNKIIFPTPTPASKGIVISKTYHGNFFIGPNASEIESKEGINTTSVGLNEIISGALKIIKNLPFRKNITNFAGIRASTLQHDFIVEESSIPHFINVAGIDSPGLSSSLAIAEYVENILKNKCGYEFIKKENYIATRKQQTLLSDLSELELAEKIKENPQWGQIICRCEQVSEAEIVEACHGPIPVTNTDMIKRRLRPGMGRCQGGFCLPKVMKIISREKDIILERVTKTGGKSFIVFRRTKLLRSEVIEKGDIL</sequence>
<dbReference type="EMBL" id="CP042905">
    <property type="protein sequence ID" value="QEE15910.1"/>
    <property type="molecule type" value="Genomic_DNA"/>
</dbReference>
<reference evidence="3 4" key="2">
    <citation type="journal article" date="2024" name="Int. J. Syst. Evol. Microbiol.">
        <title>Promethearchaeum syntrophicum gen. nov., sp. nov., an anaerobic, obligately syntrophic archaeon, the first isolate of the lineage 'Asgard' archaea, and proposal of the new archaeal phylum Promethearchaeota phyl. nov. and kingdom Promethearchaeati regn. nov.</title>
        <authorList>
            <person name="Imachi H."/>
            <person name="Nobu M.K."/>
            <person name="Kato S."/>
            <person name="Takaki Y."/>
            <person name="Miyazaki M."/>
            <person name="Miyata M."/>
            <person name="Ogawara M."/>
            <person name="Saito Y."/>
            <person name="Sakai S."/>
            <person name="Tahara Y.O."/>
            <person name="Takano Y."/>
            <person name="Tasumi E."/>
            <person name="Uematsu K."/>
            <person name="Yoshimura T."/>
            <person name="Itoh T."/>
            <person name="Ohkuma M."/>
            <person name="Takai K."/>
        </authorList>
    </citation>
    <scope>NUCLEOTIDE SEQUENCE [LARGE SCALE GENOMIC DNA]</scope>
    <source>
        <strain evidence="3 4">MK-D1</strain>
    </source>
</reference>
<protein>
    <submittedName>
        <fullName evidence="3">NAD(P)/FAD-dependent oxidoreductase</fullName>
    </submittedName>
</protein>
<dbReference type="KEGG" id="psyt:DSAG12_01737"/>
<dbReference type="Gene3D" id="1.10.10.1100">
    <property type="entry name" value="BFD-like [2Fe-2S]-binding domain"/>
    <property type="match status" value="1"/>
</dbReference>
<reference evidence="3 4" key="1">
    <citation type="journal article" date="2020" name="Nature">
        <title>Isolation of an archaeon at the prokaryote-eukaryote interface.</title>
        <authorList>
            <person name="Imachi H."/>
            <person name="Nobu M.K."/>
            <person name="Nakahara N."/>
            <person name="Morono Y."/>
            <person name="Ogawara M."/>
            <person name="Takaki Y."/>
            <person name="Takano Y."/>
            <person name="Uematsu K."/>
            <person name="Ikuta T."/>
            <person name="Ito M."/>
            <person name="Matsui Y."/>
            <person name="Miyazaki M."/>
            <person name="Murata K."/>
            <person name="Saito Y."/>
            <person name="Sakai S."/>
            <person name="Song C."/>
            <person name="Tasumi E."/>
            <person name="Yamanaka Y."/>
            <person name="Yamaguchi T."/>
            <person name="Kamagata Y."/>
            <person name="Tamaki H."/>
            <person name="Takai K."/>
        </authorList>
    </citation>
    <scope>NUCLEOTIDE SEQUENCE [LARGE SCALE GENOMIC DNA]</scope>
    <source>
        <strain evidence="3 4">MK-D1</strain>
    </source>
</reference>
<evidence type="ECO:0000313" key="4">
    <source>
        <dbReference type="Proteomes" id="UP000321408"/>
    </source>
</evidence>
<evidence type="ECO:0000259" key="2">
    <source>
        <dbReference type="Pfam" id="PF04324"/>
    </source>
</evidence>
<dbReference type="SUPFAM" id="SSF51905">
    <property type="entry name" value="FAD/NAD(P)-binding domain"/>
    <property type="match status" value="1"/>
</dbReference>
<dbReference type="PANTHER" id="PTHR42720:SF1">
    <property type="entry name" value="GLYCEROL 3-PHOSPHATE OXIDASE"/>
    <property type="match status" value="1"/>
</dbReference>
<dbReference type="InterPro" id="IPR036188">
    <property type="entry name" value="FAD/NAD-bd_sf"/>
</dbReference>
<name>A0A5B9DAV7_9ARCH</name>
<dbReference type="AlphaFoldDB" id="A0A5B9DAV7"/>
<dbReference type="Gene3D" id="3.30.9.10">
    <property type="entry name" value="D-Amino Acid Oxidase, subunit A, domain 2"/>
    <property type="match status" value="1"/>
</dbReference>
<dbReference type="Proteomes" id="UP000321408">
    <property type="component" value="Chromosome"/>
</dbReference>
<feature type="domain" description="FAD dependent oxidoreductase" evidence="1">
    <location>
        <begin position="8"/>
        <end position="356"/>
    </location>
</feature>
<dbReference type="InterPro" id="IPR006076">
    <property type="entry name" value="FAD-dep_OxRdtase"/>
</dbReference>
<accession>A0A5B9DAV7</accession>
<dbReference type="InterPro" id="IPR052745">
    <property type="entry name" value="G3P_Oxidase/Oxidoreductase"/>
</dbReference>
<evidence type="ECO:0000259" key="1">
    <source>
        <dbReference type="Pfam" id="PF01266"/>
    </source>
</evidence>
<dbReference type="InterPro" id="IPR007419">
    <property type="entry name" value="BFD-like_2Fe2S-bd_dom"/>
</dbReference>
<dbReference type="Gene3D" id="3.50.50.60">
    <property type="entry name" value="FAD/NAD(P)-binding domain"/>
    <property type="match status" value="1"/>
</dbReference>
<proteinExistence type="predicted"/>
<keyword evidence="4" id="KW-1185">Reference proteome</keyword>
<dbReference type="GeneID" id="41329730"/>
<dbReference type="RefSeq" id="WP_147662806.1">
    <property type="nucleotide sequence ID" value="NZ_CP042905.2"/>
</dbReference>
<dbReference type="CDD" id="cd19946">
    <property type="entry name" value="GlpA-like_Fer2_BFD-like"/>
    <property type="match status" value="1"/>
</dbReference>
<gene>
    <name evidence="3" type="ORF">DSAG12_01737</name>
</gene>
<organism evidence="3 4">
    <name type="scientific">Promethearchaeum syntrophicum</name>
    <dbReference type="NCBI Taxonomy" id="2594042"/>
    <lineage>
        <taxon>Archaea</taxon>
        <taxon>Promethearchaeati</taxon>
        <taxon>Promethearchaeota</taxon>
        <taxon>Promethearchaeia</taxon>
        <taxon>Promethearchaeales</taxon>
        <taxon>Promethearchaeaceae</taxon>
        <taxon>Promethearchaeum</taxon>
    </lineage>
</organism>
<dbReference type="Pfam" id="PF01266">
    <property type="entry name" value="DAO"/>
    <property type="match status" value="1"/>
</dbReference>
<feature type="domain" description="BFD-like [2Fe-2S]-binding" evidence="2">
    <location>
        <begin position="405"/>
        <end position="458"/>
    </location>
</feature>
<dbReference type="InterPro" id="IPR041854">
    <property type="entry name" value="BFD-like_2Fe2S-bd_dom_sf"/>
</dbReference>
<dbReference type="PANTHER" id="PTHR42720">
    <property type="entry name" value="GLYCEROL-3-PHOSPHATE DEHYDROGENASE"/>
    <property type="match status" value="1"/>
</dbReference>
<dbReference type="Pfam" id="PF04324">
    <property type="entry name" value="Fer2_BFD"/>
    <property type="match status" value="1"/>
</dbReference>